<reference evidence="12" key="1">
    <citation type="submission" date="2023-07" db="EMBL/GenBank/DDBJ databases">
        <title>Brevundimonas soil sp. nov., isolated from the soil of chemical plant.</title>
        <authorList>
            <person name="Wu N."/>
        </authorList>
    </citation>
    <scope>NUCLEOTIDE SEQUENCE</scope>
    <source>
        <strain evidence="12">XZ-24</strain>
    </source>
</reference>
<feature type="signal peptide" evidence="9">
    <location>
        <begin position="1"/>
        <end position="21"/>
    </location>
</feature>
<evidence type="ECO:0000313" key="13">
    <source>
        <dbReference type="Proteomes" id="UP001169063"/>
    </source>
</evidence>
<dbReference type="SMART" id="SM00892">
    <property type="entry name" value="Endonuclease_NS"/>
    <property type="match status" value="1"/>
</dbReference>
<dbReference type="GO" id="GO:0004519">
    <property type="term" value="F:endonuclease activity"/>
    <property type="evidence" value="ECO:0007669"/>
    <property type="project" value="UniProtKB-KW"/>
</dbReference>
<dbReference type="Gene3D" id="3.40.570.10">
    <property type="entry name" value="Extracellular Endonuclease, subunit A"/>
    <property type="match status" value="1"/>
</dbReference>
<dbReference type="InterPro" id="IPR044925">
    <property type="entry name" value="His-Me_finger_sf"/>
</dbReference>
<name>A0ABT8SNE6_9CAUL</name>
<keyword evidence="5 8" id="KW-0255">Endonuclease</keyword>
<evidence type="ECO:0000256" key="8">
    <source>
        <dbReference type="RuleBase" id="RU366055"/>
    </source>
</evidence>
<comment type="caution">
    <text evidence="12">The sequence shown here is derived from an EMBL/GenBank/DDBJ whole genome shotgun (WGS) entry which is preliminary data.</text>
</comment>
<keyword evidence="9" id="KW-0732">Signal</keyword>
<evidence type="ECO:0000256" key="7">
    <source>
        <dbReference type="ARBA" id="ARBA00022842"/>
    </source>
</evidence>
<dbReference type="SUPFAM" id="SSF54060">
    <property type="entry name" value="His-Me finger endonucleases"/>
    <property type="match status" value="1"/>
</dbReference>
<comment type="similarity">
    <text evidence="2 8">Belongs to the DNA/RNA non-specific endonuclease family.</text>
</comment>
<dbReference type="Pfam" id="PF01223">
    <property type="entry name" value="Endonuclease_NS"/>
    <property type="match status" value="1"/>
</dbReference>
<dbReference type="SMART" id="SM00477">
    <property type="entry name" value="NUC"/>
    <property type="match status" value="1"/>
</dbReference>
<dbReference type="InterPro" id="IPR040255">
    <property type="entry name" value="Non-specific_endonuclease"/>
</dbReference>
<organism evidence="12 13">
    <name type="scientific">Peiella sedimenti</name>
    <dbReference type="NCBI Taxonomy" id="3061083"/>
    <lineage>
        <taxon>Bacteria</taxon>
        <taxon>Pseudomonadati</taxon>
        <taxon>Pseudomonadota</taxon>
        <taxon>Alphaproteobacteria</taxon>
        <taxon>Caulobacterales</taxon>
        <taxon>Caulobacteraceae</taxon>
        <taxon>Peiella</taxon>
    </lineage>
</organism>
<keyword evidence="4 8" id="KW-0479">Metal-binding</keyword>
<proteinExistence type="inferred from homology"/>
<evidence type="ECO:0000256" key="3">
    <source>
        <dbReference type="ARBA" id="ARBA00022722"/>
    </source>
</evidence>
<sequence>MRTTIMMLGLTWLLTAGAAAADDAEIHTFHCLHGCPMGTPATNDLVVREIYTLSSNDRTKFADWVAYRVTASTVGASESRRWRADPWLADDETLEPNDYDDAPRALSIDRGHQAPLAALSGTPYAEDTNLLSNITPQRAALNQASWQHLEAQERNLATRATDPEVLYVLTGPLYERVLQPLPMPRGAERHRVPSGYWKVIATEDGRMSAFIFPQETLRSANYCDMRVSLEEVELRTNLTIFPRLAERTFASLDLALGCPPL</sequence>
<keyword evidence="3 8" id="KW-0540">Nuclease</keyword>
<dbReference type="PROSITE" id="PS01070">
    <property type="entry name" value="NUCLEASE_NON_SPEC"/>
    <property type="match status" value="1"/>
</dbReference>
<dbReference type="InterPro" id="IPR020821">
    <property type="entry name" value="ENPP1-3/EXOG-like_nuc-like"/>
</dbReference>
<dbReference type="InterPro" id="IPR018524">
    <property type="entry name" value="DNA/RNA_endonuclease_AS"/>
</dbReference>
<accession>A0ABT8SNE6</accession>
<evidence type="ECO:0000256" key="4">
    <source>
        <dbReference type="ARBA" id="ARBA00022723"/>
    </source>
</evidence>
<dbReference type="PANTHER" id="PTHR13966">
    <property type="entry name" value="ENDONUCLEASE RELATED"/>
    <property type="match status" value="1"/>
</dbReference>
<dbReference type="PANTHER" id="PTHR13966:SF5">
    <property type="entry name" value="ENDONUCLEASE G, MITOCHONDRIAL"/>
    <property type="match status" value="1"/>
</dbReference>
<feature type="chain" id="PRO_5046588053" description="Endonuclease" evidence="9">
    <location>
        <begin position="22"/>
        <end position="261"/>
    </location>
</feature>
<comment type="cofactor">
    <cofactor evidence="1 8">
        <name>Mg(2+)</name>
        <dbReference type="ChEBI" id="CHEBI:18420"/>
    </cofactor>
</comment>
<dbReference type="InterPro" id="IPR001604">
    <property type="entry name" value="Endo_G_ENPP1-like_dom"/>
</dbReference>
<dbReference type="EMBL" id="JAUKTR010000005">
    <property type="protein sequence ID" value="MDO1560102.1"/>
    <property type="molecule type" value="Genomic_DNA"/>
</dbReference>
<keyword evidence="13" id="KW-1185">Reference proteome</keyword>
<evidence type="ECO:0000256" key="1">
    <source>
        <dbReference type="ARBA" id="ARBA00001946"/>
    </source>
</evidence>
<evidence type="ECO:0000313" key="12">
    <source>
        <dbReference type="EMBL" id="MDO1560102.1"/>
    </source>
</evidence>
<evidence type="ECO:0000256" key="6">
    <source>
        <dbReference type="ARBA" id="ARBA00022801"/>
    </source>
</evidence>
<gene>
    <name evidence="12" type="ORF">Q0812_11760</name>
</gene>
<evidence type="ECO:0000256" key="2">
    <source>
        <dbReference type="ARBA" id="ARBA00010052"/>
    </source>
</evidence>
<dbReference type="RefSeq" id="WP_302110532.1">
    <property type="nucleotide sequence ID" value="NZ_JAUKTR010000005.1"/>
</dbReference>
<evidence type="ECO:0000256" key="9">
    <source>
        <dbReference type="SAM" id="SignalP"/>
    </source>
</evidence>
<keyword evidence="6 8" id="KW-0378">Hydrolase</keyword>
<evidence type="ECO:0000259" key="10">
    <source>
        <dbReference type="SMART" id="SM00477"/>
    </source>
</evidence>
<evidence type="ECO:0000259" key="11">
    <source>
        <dbReference type="SMART" id="SM00892"/>
    </source>
</evidence>
<dbReference type="Proteomes" id="UP001169063">
    <property type="component" value="Unassembled WGS sequence"/>
</dbReference>
<dbReference type="EC" id="3.1.30.-" evidence="8"/>
<dbReference type="InterPro" id="IPR044929">
    <property type="entry name" value="DNA/RNA_non-sp_Endonuclease_sf"/>
</dbReference>
<protein>
    <recommendedName>
        <fullName evidence="8">Endonuclease</fullName>
        <ecNumber evidence="8">3.1.30.-</ecNumber>
    </recommendedName>
</protein>
<feature type="domain" description="DNA/RNA non-specific endonuclease/pyrophosphatase/phosphodiesterase" evidence="11">
    <location>
        <begin position="47"/>
        <end position="247"/>
    </location>
</feature>
<feature type="domain" description="ENPP1-3/EXOG-like endonuclease/phosphodiesterase" evidence="10">
    <location>
        <begin position="48"/>
        <end position="247"/>
    </location>
</feature>
<keyword evidence="7" id="KW-0460">Magnesium</keyword>
<evidence type="ECO:0000256" key="5">
    <source>
        <dbReference type="ARBA" id="ARBA00022759"/>
    </source>
</evidence>